<dbReference type="Proteomes" id="UP001171916">
    <property type="component" value="Unassembled WGS sequence"/>
</dbReference>
<feature type="region of interest" description="Disordered" evidence="1">
    <location>
        <begin position="121"/>
        <end position="143"/>
    </location>
</feature>
<reference evidence="2" key="1">
    <citation type="submission" date="2023-06" db="EMBL/GenBank/DDBJ databases">
        <title>Robiginitalea aurantiacus sp. nov. and Algoriphagus sediminis sp. nov., isolated from coastal sediment.</title>
        <authorList>
            <person name="Zhou Z.Y."/>
            <person name="An J."/>
            <person name="Jia Y.W."/>
            <person name="Du Z.J."/>
        </authorList>
    </citation>
    <scope>NUCLEOTIDE SEQUENCE</scope>
    <source>
        <strain evidence="2">C2-7</strain>
    </source>
</reference>
<dbReference type="RefSeq" id="WP_289998611.1">
    <property type="nucleotide sequence ID" value="NZ_JAUEPH010000001.1"/>
</dbReference>
<accession>A0ABT7Y979</accession>
<protein>
    <recommendedName>
        <fullName evidence="4">SprT-like domain-containing protein</fullName>
    </recommendedName>
</protein>
<organism evidence="2 3">
    <name type="scientific">Algoriphagus sediminis</name>
    <dbReference type="NCBI Taxonomy" id="3057113"/>
    <lineage>
        <taxon>Bacteria</taxon>
        <taxon>Pseudomonadati</taxon>
        <taxon>Bacteroidota</taxon>
        <taxon>Cytophagia</taxon>
        <taxon>Cytophagales</taxon>
        <taxon>Cyclobacteriaceae</taxon>
        <taxon>Algoriphagus</taxon>
    </lineage>
</organism>
<evidence type="ECO:0000313" key="2">
    <source>
        <dbReference type="EMBL" id="MDN3203059.1"/>
    </source>
</evidence>
<dbReference type="EMBL" id="JAUEPH010000001">
    <property type="protein sequence ID" value="MDN3203059.1"/>
    <property type="molecule type" value="Genomic_DNA"/>
</dbReference>
<name>A0ABT7Y979_9BACT</name>
<evidence type="ECO:0000313" key="3">
    <source>
        <dbReference type="Proteomes" id="UP001171916"/>
    </source>
</evidence>
<sequence>MSIYPDDSDKQFTLDDFSKGGYQEIPENFSGEYHFSKPNGKFIGGWLIKDGVITHKIKLYKKLDGNKINTKNSNSRLRCYQNVTRTWTKSCSADGMCLTSGVTEEYGGVYCINEPDPVMLAPESPDGTSGGGGGTPDDSNENCEEVDSNILGITVYECYEEEEEEEDDQIDLASLSNCHILVINQLIGSSKADFKIIFDKFSGDLAPPFNFDLKISYGTNCGVGVPGCTNPFISNNQANITLNSSVISGSSDLFIAKTVLHEILHAYFLFIEQYPLVDQDLNALLNYYITKYNVPGSIDYNPIHHNLFIENRFVSHIATSLKDFASSLGYPSSLLSNDQFFKDLAWSGFSGTDVYEKLSLEDKRRISDIYYAELNSNSNAKGSKACPNE</sequence>
<gene>
    <name evidence="2" type="ORF">QVH07_02815</name>
</gene>
<evidence type="ECO:0000256" key="1">
    <source>
        <dbReference type="SAM" id="MobiDB-lite"/>
    </source>
</evidence>
<evidence type="ECO:0008006" key="4">
    <source>
        <dbReference type="Google" id="ProtNLM"/>
    </source>
</evidence>
<keyword evidence="3" id="KW-1185">Reference proteome</keyword>
<proteinExistence type="predicted"/>
<comment type="caution">
    <text evidence="2">The sequence shown here is derived from an EMBL/GenBank/DDBJ whole genome shotgun (WGS) entry which is preliminary data.</text>
</comment>